<protein>
    <submittedName>
        <fullName evidence="2">Uncharacterized protein</fullName>
    </submittedName>
</protein>
<reference evidence="2 3" key="1">
    <citation type="journal article" date="2024" name="G3 (Bethesda)">
        <title>Genome assembly of Hibiscus sabdariffa L. provides insights into metabolisms of medicinal natural products.</title>
        <authorList>
            <person name="Kim T."/>
        </authorList>
    </citation>
    <scope>NUCLEOTIDE SEQUENCE [LARGE SCALE GENOMIC DNA]</scope>
    <source>
        <strain evidence="2">TK-2024</strain>
        <tissue evidence="2">Old leaves</tissue>
    </source>
</reference>
<evidence type="ECO:0000256" key="1">
    <source>
        <dbReference type="SAM" id="MobiDB-lite"/>
    </source>
</evidence>
<feature type="region of interest" description="Disordered" evidence="1">
    <location>
        <begin position="54"/>
        <end position="99"/>
    </location>
</feature>
<feature type="region of interest" description="Disordered" evidence="1">
    <location>
        <begin position="1"/>
        <end position="37"/>
    </location>
</feature>
<name>A0ABR2NNM1_9ROSI</name>
<dbReference type="EMBL" id="JBBPBN010000116">
    <property type="protein sequence ID" value="KAK8977759.1"/>
    <property type="molecule type" value="Genomic_DNA"/>
</dbReference>
<proteinExistence type="predicted"/>
<sequence>MEGVSGNPSEGNPSAPNRNSVPFGLHGGQPSGSGADLGSVKILERLASPIELEAVRAPKKGRSDTGLATSMEDEESVVDGLGSGAAKLPPLTGEGPDGKTATYAAMLAKSGAEGGGAKQTLNFTEDEVVVLDEDYLVDESGAFSTIKFSDHVHDQIDKSRGDPSEEREILRDVGPRLEADGSLSERFGPWTVAASWRRRYTVPNIVDMDSWTEKGHKSGSRFVALASDEDGARSEQTLEAERDVRETDELCGPRVEVKATARGKWVVQGNGLKFNKAYMASNPSRLSKGDKRVSVDPKEVAVVSLMEGVTTEGVVRDVSAKKGNHVAVTHGLDRDYEVMDDDDPDWGTFETEMEEQLAMVHDEVVEVVDDEIVPR</sequence>
<evidence type="ECO:0000313" key="2">
    <source>
        <dbReference type="EMBL" id="KAK8977759.1"/>
    </source>
</evidence>
<accession>A0ABR2NNM1</accession>
<organism evidence="2 3">
    <name type="scientific">Hibiscus sabdariffa</name>
    <name type="common">roselle</name>
    <dbReference type="NCBI Taxonomy" id="183260"/>
    <lineage>
        <taxon>Eukaryota</taxon>
        <taxon>Viridiplantae</taxon>
        <taxon>Streptophyta</taxon>
        <taxon>Embryophyta</taxon>
        <taxon>Tracheophyta</taxon>
        <taxon>Spermatophyta</taxon>
        <taxon>Magnoliopsida</taxon>
        <taxon>eudicotyledons</taxon>
        <taxon>Gunneridae</taxon>
        <taxon>Pentapetalae</taxon>
        <taxon>rosids</taxon>
        <taxon>malvids</taxon>
        <taxon>Malvales</taxon>
        <taxon>Malvaceae</taxon>
        <taxon>Malvoideae</taxon>
        <taxon>Hibiscus</taxon>
    </lineage>
</organism>
<gene>
    <name evidence="2" type="ORF">V6N11_000086</name>
</gene>
<keyword evidence="3" id="KW-1185">Reference proteome</keyword>
<evidence type="ECO:0000313" key="3">
    <source>
        <dbReference type="Proteomes" id="UP001396334"/>
    </source>
</evidence>
<comment type="caution">
    <text evidence="2">The sequence shown here is derived from an EMBL/GenBank/DDBJ whole genome shotgun (WGS) entry which is preliminary data.</text>
</comment>
<feature type="compositionally biased region" description="Polar residues" evidence="1">
    <location>
        <begin position="1"/>
        <end position="20"/>
    </location>
</feature>
<dbReference type="Proteomes" id="UP001396334">
    <property type="component" value="Unassembled WGS sequence"/>
</dbReference>